<protein>
    <recommendedName>
        <fullName evidence="2">Tyr recombinase domain-containing protein</fullName>
    </recommendedName>
</protein>
<dbReference type="GO" id="GO:0003677">
    <property type="term" value="F:DNA binding"/>
    <property type="evidence" value="ECO:0007669"/>
    <property type="project" value="InterPro"/>
</dbReference>
<evidence type="ECO:0000313" key="4">
    <source>
        <dbReference type="Proteomes" id="UP000239065"/>
    </source>
</evidence>
<dbReference type="RefSeq" id="WP_105909365.1">
    <property type="nucleotide sequence ID" value="NZ_NXGJ01000008.1"/>
</dbReference>
<dbReference type="PROSITE" id="PS51898">
    <property type="entry name" value="TYR_RECOMBINASE"/>
    <property type="match status" value="1"/>
</dbReference>
<evidence type="ECO:0000313" key="3">
    <source>
        <dbReference type="EMBL" id="PRM87555.1"/>
    </source>
</evidence>
<dbReference type="GO" id="GO:0006310">
    <property type="term" value="P:DNA recombination"/>
    <property type="evidence" value="ECO:0007669"/>
    <property type="project" value="UniProtKB-KW"/>
</dbReference>
<accession>A0A2S9SLV0</accession>
<dbReference type="Proteomes" id="UP000239065">
    <property type="component" value="Unassembled WGS sequence"/>
</dbReference>
<keyword evidence="1" id="KW-0233">DNA recombination</keyword>
<evidence type="ECO:0000256" key="1">
    <source>
        <dbReference type="ARBA" id="ARBA00023172"/>
    </source>
</evidence>
<dbReference type="PANTHER" id="PTHR30349">
    <property type="entry name" value="PHAGE INTEGRASE-RELATED"/>
    <property type="match status" value="1"/>
</dbReference>
<dbReference type="AlphaFoldDB" id="A0A2S9SLV0"/>
<evidence type="ECO:0000259" key="2">
    <source>
        <dbReference type="PROSITE" id="PS51898"/>
    </source>
</evidence>
<gene>
    <name evidence="3" type="ORF">CJ669_07325</name>
</gene>
<sequence>MAWTLKTVEHPTLYDRYITLIIENGLVHLPSARFLLKEAKTGGRYGLPGGRTSHLQKAKQLRELLIHLENIGKTWDSALEVHVEAIRNSMLHWDRNGNPLCKKESSKLPFKKIKNNTMNTKLSLWFKFYKYMEELKEPHNLVLSINKKIIYMSIQSDILGYSKMRYEPKKIEVWKLLVPSSPKMKFYKAITRKEFKNLCTHLTKQDIVFDLIVRLMGDTGLRVEAATEITPAVFKSYFRYFKSGKSMESRVPLIYRGKGKNEPLECNITIRIISEIQKEYLSSLHIKRLKKYKDYCEQKGILFDKNIMWILSDGRPVKYVDIYKAIRTASVQMGRTIKPISAHWLRHSFAVWKILDYKKRNSGFKINIMNVNPDIMILLQNELGHADAKTTMIYSWTAFQIEELERLELEREPSYNYDGPLMTFQLFRNDKYAQNIVKEIAIQEFGIEFDENRFDPLSYAISRRMAIDSNL</sequence>
<dbReference type="InterPro" id="IPR013762">
    <property type="entry name" value="Integrase-like_cat_sf"/>
</dbReference>
<dbReference type="CDD" id="cd00397">
    <property type="entry name" value="DNA_BRE_C"/>
    <property type="match status" value="1"/>
</dbReference>
<organism evidence="3 4">
    <name type="scientific">Aliarcobacter cryaerophilus</name>
    <dbReference type="NCBI Taxonomy" id="28198"/>
    <lineage>
        <taxon>Bacteria</taxon>
        <taxon>Pseudomonadati</taxon>
        <taxon>Campylobacterota</taxon>
        <taxon>Epsilonproteobacteria</taxon>
        <taxon>Campylobacterales</taxon>
        <taxon>Arcobacteraceae</taxon>
        <taxon>Aliarcobacter</taxon>
    </lineage>
</organism>
<comment type="caution">
    <text evidence="3">The sequence shown here is derived from an EMBL/GenBank/DDBJ whole genome shotgun (WGS) entry which is preliminary data.</text>
</comment>
<feature type="domain" description="Tyr recombinase" evidence="2">
    <location>
        <begin position="185"/>
        <end position="409"/>
    </location>
</feature>
<dbReference type="InterPro" id="IPR011010">
    <property type="entry name" value="DNA_brk_join_enz"/>
</dbReference>
<name>A0A2S9SLV0_9BACT</name>
<dbReference type="Gene3D" id="1.10.443.10">
    <property type="entry name" value="Intergrase catalytic core"/>
    <property type="match status" value="1"/>
</dbReference>
<proteinExistence type="predicted"/>
<dbReference type="InterPro" id="IPR050090">
    <property type="entry name" value="Tyrosine_recombinase_XerCD"/>
</dbReference>
<dbReference type="PANTHER" id="PTHR30349:SF64">
    <property type="entry name" value="PROPHAGE INTEGRASE INTD-RELATED"/>
    <property type="match status" value="1"/>
</dbReference>
<dbReference type="EMBL" id="NXGJ01000008">
    <property type="protein sequence ID" value="PRM87555.1"/>
    <property type="molecule type" value="Genomic_DNA"/>
</dbReference>
<reference evidence="3 4" key="1">
    <citation type="submission" date="2017-09" db="EMBL/GenBank/DDBJ databases">
        <title>Reassesment of A. cryaerophilus.</title>
        <authorList>
            <person name="Perez-Cataluna A."/>
            <person name="Collado L."/>
            <person name="Salgado O."/>
            <person name="Lefinanco V."/>
            <person name="Figueras M.J."/>
        </authorList>
    </citation>
    <scope>NUCLEOTIDE SEQUENCE [LARGE SCALE GENOMIC DNA]</scope>
    <source>
        <strain evidence="3 4">LMG 9861</strain>
    </source>
</reference>
<dbReference type="SUPFAM" id="SSF56349">
    <property type="entry name" value="DNA breaking-rejoining enzymes"/>
    <property type="match status" value="1"/>
</dbReference>
<dbReference type="GO" id="GO:0015074">
    <property type="term" value="P:DNA integration"/>
    <property type="evidence" value="ECO:0007669"/>
    <property type="project" value="InterPro"/>
</dbReference>
<dbReference type="InterPro" id="IPR002104">
    <property type="entry name" value="Integrase_catalytic"/>
</dbReference>